<dbReference type="Gene3D" id="3.40.50.720">
    <property type="entry name" value="NAD(P)-binding Rossmann-like Domain"/>
    <property type="match status" value="1"/>
</dbReference>
<keyword evidence="1" id="KW-0521">NADP</keyword>
<dbReference type="SMART" id="SM00822">
    <property type="entry name" value="PKS_KR"/>
    <property type="match status" value="1"/>
</dbReference>
<evidence type="ECO:0000313" key="5">
    <source>
        <dbReference type="Proteomes" id="UP001274321"/>
    </source>
</evidence>
<evidence type="ECO:0000256" key="2">
    <source>
        <dbReference type="ARBA" id="ARBA00023277"/>
    </source>
</evidence>
<accession>A0ABU4RM99</accession>
<dbReference type="EMBL" id="JAXAFJ010000003">
    <property type="protein sequence ID" value="MDX6805949.1"/>
    <property type="molecule type" value="Genomic_DNA"/>
</dbReference>
<sequence>MGRVLVTGASGFVGLATCEALVAEGHGVIGYDRARPPFHADWMDGVTFVEGDIRDADALKRAFSDHDVTHAVHGAAVTPDALRERTSPGEILEINVIGSCRLMEAAAGHDLRRIVYLSSISAYGDAAPAANGRFDEAENAMQPSALYGISKLSAELAMRRLAVLNQQDLRILRLGPLFGPWERASGTRDVLSPHHQIARAARTGAPCVLPREMRGDWLYAPDAARRIAGVLSCPDLAGDVFNLGGGDISTLVDWCRALQDLIPGFAWSIDPERSTLRTNYATDRPALDNARLDAACPAHRTPILRAARETLTWLDAFEPI</sequence>
<gene>
    <name evidence="4" type="ORF">SCD90_07720</name>
</gene>
<proteinExistence type="predicted"/>
<feature type="domain" description="Ketoreductase" evidence="3">
    <location>
        <begin position="2"/>
        <end position="137"/>
    </location>
</feature>
<dbReference type="SUPFAM" id="SSF51735">
    <property type="entry name" value="NAD(P)-binding Rossmann-fold domains"/>
    <property type="match status" value="1"/>
</dbReference>
<organism evidence="4 5">
    <name type="scientific">Terrihabitans rhizophilus</name>
    <dbReference type="NCBI Taxonomy" id="3092662"/>
    <lineage>
        <taxon>Bacteria</taxon>
        <taxon>Pseudomonadati</taxon>
        <taxon>Pseudomonadota</taxon>
        <taxon>Alphaproteobacteria</taxon>
        <taxon>Hyphomicrobiales</taxon>
        <taxon>Terrihabitans</taxon>
    </lineage>
</organism>
<dbReference type="CDD" id="cd08946">
    <property type="entry name" value="SDR_e"/>
    <property type="match status" value="1"/>
</dbReference>
<evidence type="ECO:0000313" key="4">
    <source>
        <dbReference type="EMBL" id="MDX6805949.1"/>
    </source>
</evidence>
<dbReference type="InterPro" id="IPR057326">
    <property type="entry name" value="KR_dom"/>
</dbReference>
<evidence type="ECO:0000259" key="3">
    <source>
        <dbReference type="SMART" id="SM00822"/>
    </source>
</evidence>
<evidence type="ECO:0000256" key="1">
    <source>
        <dbReference type="ARBA" id="ARBA00022857"/>
    </source>
</evidence>
<keyword evidence="5" id="KW-1185">Reference proteome</keyword>
<protein>
    <submittedName>
        <fullName evidence="4">NAD(P)-dependent oxidoreductase</fullName>
    </submittedName>
</protein>
<comment type="caution">
    <text evidence="4">The sequence shown here is derived from an EMBL/GenBank/DDBJ whole genome shotgun (WGS) entry which is preliminary data.</text>
</comment>
<dbReference type="InterPro" id="IPR036291">
    <property type="entry name" value="NAD(P)-bd_dom_sf"/>
</dbReference>
<name>A0ABU4RM99_9HYPH</name>
<dbReference type="Proteomes" id="UP001274321">
    <property type="component" value="Unassembled WGS sequence"/>
</dbReference>
<keyword evidence="2" id="KW-0119">Carbohydrate metabolism</keyword>
<dbReference type="Pfam" id="PF01370">
    <property type="entry name" value="Epimerase"/>
    <property type="match status" value="1"/>
</dbReference>
<dbReference type="InterPro" id="IPR001509">
    <property type="entry name" value="Epimerase_deHydtase"/>
</dbReference>
<dbReference type="PANTHER" id="PTHR43103">
    <property type="entry name" value="NUCLEOSIDE-DIPHOSPHATE-SUGAR EPIMERASE"/>
    <property type="match status" value="1"/>
</dbReference>
<reference evidence="4 5" key="1">
    <citation type="submission" date="2023-11" db="EMBL/GenBank/DDBJ databases">
        <authorList>
            <person name="Bao R."/>
        </authorList>
    </citation>
    <scope>NUCLEOTIDE SEQUENCE [LARGE SCALE GENOMIC DNA]</scope>
    <source>
        <strain evidence="4 5">PJ23</strain>
    </source>
</reference>
<dbReference type="RefSeq" id="WP_319844067.1">
    <property type="nucleotide sequence ID" value="NZ_JAXAFJ010000003.1"/>
</dbReference>
<dbReference type="PANTHER" id="PTHR43103:SF3">
    <property type="entry name" value="ADP-L-GLYCERO-D-MANNO-HEPTOSE-6-EPIMERASE"/>
    <property type="match status" value="1"/>
</dbReference>